<dbReference type="EMBL" id="ML211370">
    <property type="protein sequence ID" value="TFK83731.1"/>
    <property type="molecule type" value="Genomic_DNA"/>
</dbReference>
<name>A0A5C3P2N5_9APHY</name>
<reference evidence="3 4" key="1">
    <citation type="journal article" date="2019" name="Nat. Ecol. Evol.">
        <title>Megaphylogeny resolves global patterns of mushroom evolution.</title>
        <authorList>
            <person name="Varga T."/>
            <person name="Krizsan K."/>
            <person name="Foldi C."/>
            <person name="Dima B."/>
            <person name="Sanchez-Garcia M."/>
            <person name="Sanchez-Ramirez S."/>
            <person name="Szollosi G.J."/>
            <person name="Szarkandi J.G."/>
            <person name="Papp V."/>
            <person name="Albert L."/>
            <person name="Andreopoulos W."/>
            <person name="Angelini C."/>
            <person name="Antonin V."/>
            <person name="Barry K.W."/>
            <person name="Bougher N.L."/>
            <person name="Buchanan P."/>
            <person name="Buyck B."/>
            <person name="Bense V."/>
            <person name="Catcheside P."/>
            <person name="Chovatia M."/>
            <person name="Cooper J."/>
            <person name="Damon W."/>
            <person name="Desjardin D."/>
            <person name="Finy P."/>
            <person name="Geml J."/>
            <person name="Haridas S."/>
            <person name="Hughes K."/>
            <person name="Justo A."/>
            <person name="Karasinski D."/>
            <person name="Kautmanova I."/>
            <person name="Kiss B."/>
            <person name="Kocsube S."/>
            <person name="Kotiranta H."/>
            <person name="LaButti K.M."/>
            <person name="Lechner B.E."/>
            <person name="Liimatainen K."/>
            <person name="Lipzen A."/>
            <person name="Lukacs Z."/>
            <person name="Mihaltcheva S."/>
            <person name="Morgado L.N."/>
            <person name="Niskanen T."/>
            <person name="Noordeloos M.E."/>
            <person name="Ohm R.A."/>
            <person name="Ortiz-Santana B."/>
            <person name="Ovrebo C."/>
            <person name="Racz N."/>
            <person name="Riley R."/>
            <person name="Savchenko A."/>
            <person name="Shiryaev A."/>
            <person name="Soop K."/>
            <person name="Spirin V."/>
            <person name="Szebenyi C."/>
            <person name="Tomsovsky M."/>
            <person name="Tulloss R.E."/>
            <person name="Uehling J."/>
            <person name="Grigoriev I.V."/>
            <person name="Vagvolgyi C."/>
            <person name="Papp T."/>
            <person name="Martin F.M."/>
            <person name="Miettinen O."/>
            <person name="Hibbett D.S."/>
            <person name="Nagy L.G."/>
        </authorList>
    </citation>
    <scope>NUCLEOTIDE SEQUENCE [LARGE SCALE GENOMIC DNA]</scope>
    <source>
        <strain evidence="3 4">HHB13444</strain>
    </source>
</reference>
<keyword evidence="4" id="KW-1185">Reference proteome</keyword>
<dbReference type="Proteomes" id="UP000308197">
    <property type="component" value="Unassembled WGS sequence"/>
</dbReference>
<gene>
    <name evidence="3" type="ORF">K466DRAFT_250952</name>
</gene>
<dbReference type="AlphaFoldDB" id="A0A5C3P2N5"/>
<evidence type="ECO:0000313" key="3">
    <source>
        <dbReference type="EMBL" id="TFK83731.1"/>
    </source>
</evidence>
<proteinExistence type="predicted"/>
<evidence type="ECO:0000313" key="4">
    <source>
        <dbReference type="Proteomes" id="UP000308197"/>
    </source>
</evidence>
<feature type="region of interest" description="Disordered" evidence="1">
    <location>
        <begin position="1"/>
        <end position="149"/>
    </location>
</feature>
<feature type="compositionally biased region" description="Low complexity" evidence="1">
    <location>
        <begin position="107"/>
        <end position="121"/>
    </location>
</feature>
<evidence type="ECO:0000256" key="1">
    <source>
        <dbReference type="SAM" id="MobiDB-lite"/>
    </source>
</evidence>
<dbReference type="Pfam" id="PF20415">
    <property type="entry name" value="DUF6699"/>
    <property type="match status" value="1"/>
</dbReference>
<organism evidence="3 4">
    <name type="scientific">Polyporus arcularius HHB13444</name>
    <dbReference type="NCBI Taxonomy" id="1314778"/>
    <lineage>
        <taxon>Eukaryota</taxon>
        <taxon>Fungi</taxon>
        <taxon>Dikarya</taxon>
        <taxon>Basidiomycota</taxon>
        <taxon>Agaricomycotina</taxon>
        <taxon>Agaricomycetes</taxon>
        <taxon>Polyporales</taxon>
        <taxon>Polyporaceae</taxon>
        <taxon>Polyporus</taxon>
    </lineage>
</organism>
<sequence length="303" mass="32962">MSSAPRQNPRGHDVRFSDDAREYPVFSEDPPVIVQGRYQPPPAPRLPAHSLPATPAPGTPETEASTLHRDDGRTDGSPAAFEADYTDAEGCAGVGSASYNPQTPAGSPAKQSSSIQSSPSSVATGSPMAGPSTASSFSSPNASPLRPSSDLCRELQHFPLDWPVREKRFASIGRADFLCAHAFASGRKSCVLHFQGAHTSDNWDVTVGPRKDGRSLTVEDVLVRIDRELYKQDDECGFYDAHPRMEDARNERRTRLYGEEDTADEVFRGIDFFSGSEHLYFLGLDEMSGTTSGVRYRVHLGLA</sequence>
<feature type="compositionally biased region" description="Low complexity" evidence="1">
    <location>
        <begin position="129"/>
        <end position="144"/>
    </location>
</feature>
<dbReference type="InterPro" id="IPR046522">
    <property type="entry name" value="DUF6699"/>
</dbReference>
<evidence type="ECO:0000259" key="2">
    <source>
        <dbReference type="Pfam" id="PF20415"/>
    </source>
</evidence>
<protein>
    <recommendedName>
        <fullName evidence="2">DUF6699 domain-containing protein</fullName>
    </recommendedName>
</protein>
<feature type="domain" description="DUF6699" evidence="2">
    <location>
        <begin position="202"/>
        <end position="286"/>
    </location>
</feature>
<accession>A0A5C3P2N5</accession>
<dbReference type="InParanoid" id="A0A5C3P2N5"/>
<feature type="compositionally biased region" description="Basic and acidic residues" evidence="1">
    <location>
        <begin position="10"/>
        <end position="22"/>
    </location>
</feature>